<gene>
    <name evidence="8" type="primary">IDO2</name>
</gene>
<dbReference type="GO" id="GO:0002376">
    <property type="term" value="P:immune system process"/>
    <property type="evidence" value="ECO:0007669"/>
    <property type="project" value="UniProtKB-KW"/>
</dbReference>
<dbReference type="PANTHER" id="PTHR28657">
    <property type="entry name" value="INDOLEAMINE 2,3-DIOXYGENASE"/>
    <property type="match status" value="1"/>
</dbReference>
<dbReference type="SUPFAM" id="SSF140959">
    <property type="entry name" value="Indolic compounds 2,3-dioxygenase-like"/>
    <property type="match status" value="1"/>
</dbReference>
<sequence>MDPQSQNLKTAPPLTLGRFHISEDYGFLLPNPLKELPDYYRPWMEIANRLPHLIGSHQLRAQVNEMPLLNCQFLTGYREQRLAHLVLTFITMGYVWQDGEAQPKEVLPRTLALPLVEVSRNLGLPPILLHSDLVLANWATRNPGRPLEIRNLDPIFLFPGGESLRGFILVTVLVEKAAVPGIKALVQAVNAVLLPSPDSLLQALQRLRISIQDITRALGQMHDYVDPDIFYSVIRIFFSGMFKQKCEGREEDEEQATQVPARPERNNHHNDPGVGAVLEEELHRAQQCFRGVNVGRRSSQFWMWIEVIGSWIAHRMEENEVRQRGL</sequence>
<dbReference type="GO" id="GO:0004833">
    <property type="term" value="F:L-tryptophan 2,3-dioxygenase activity"/>
    <property type="evidence" value="ECO:0007669"/>
    <property type="project" value="TreeGrafter"/>
</dbReference>
<dbReference type="AlphaFoldDB" id="A0A383ZTT5"/>
<dbReference type="RefSeq" id="XP_007178486.2">
    <property type="nucleotide sequence ID" value="XM_007178424.3"/>
</dbReference>
<reference evidence="8" key="1">
    <citation type="submission" date="2025-08" db="UniProtKB">
        <authorList>
            <consortium name="RefSeq"/>
        </authorList>
    </citation>
    <scope>IDENTIFICATION</scope>
</reference>
<keyword evidence="3 5" id="KW-0408">Iron</keyword>
<dbReference type="GO" id="GO:0005737">
    <property type="term" value="C:cytoplasm"/>
    <property type="evidence" value="ECO:0007669"/>
    <property type="project" value="UniProtKB-UniRule"/>
</dbReference>
<evidence type="ECO:0000256" key="5">
    <source>
        <dbReference type="RuleBase" id="RU369119"/>
    </source>
</evidence>
<dbReference type="InterPro" id="IPR037217">
    <property type="entry name" value="Trp/Indoleamine_2_3_dOase-like"/>
</dbReference>
<keyword evidence="7" id="KW-1185">Reference proteome</keyword>
<keyword evidence="4 5" id="KW-0823">Tryptophan catabolism</keyword>
<accession>A0A383ZTT5</accession>
<dbReference type="Proteomes" id="UP001652580">
    <property type="component" value="Chromosome 21"/>
</dbReference>
<feature type="region of interest" description="Disordered" evidence="6">
    <location>
        <begin position="249"/>
        <end position="273"/>
    </location>
</feature>
<keyword evidence="5" id="KW-0349">Heme</keyword>
<evidence type="ECO:0000256" key="3">
    <source>
        <dbReference type="ARBA" id="ARBA00023004"/>
    </source>
</evidence>
<evidence type="ECO:0000256" key="6">
    <source>
        <dbReference type="SAM" id="MobiDB-lite"/>
    </source>
</evidence>
<organism evidence="7 8">
    <name type="scientific">Balaenoptera acutorostrata</name>
    <name type="common">Common minke whale</name>
    <name type="synonym">Balaena rostrata</name>
    <dbReference type="NCBI Taxonomy" id="9767"/>
    <lineage>
        <taxon>Eukaryota</taxon>
        <taxon>Metazoa</taxon>
        <taxon>Chordata</taxon>
        <taxon>Craniata</taxon>
        <taxon>Vertebrata</taxon>
        <taxon>Euteleostomi</taxon>
        <taxon>Mammalia</taxon>
        <taxon>Eutheria</taxon>
        <taxon>Laurasiatheria</taxon>
        <taxon>Artiodactyla</taxon>
        <taxon>Whippomorpha</taxon>
        <taxon>Cetacea</taxon>
        <taxon>Mysticeti</taxon>
        <taxon>Balaenopteridae</taxon>
        <taxon>Balaenoptera</taxon>
    </lineage>
</organism>
<evidence type="ECO:0000313" key="8">
    <source>
        <dbReference type="RefSeq" id="XP_007178486.2"/>
    </source>
</evidence>
<dbReference type="GeneID" id="102999165"/>
<comment type="function">
    <text evidence="5">Catalyzes the first and rate limiting step of the catabolism of tryptophan along the kynurenine pathway. Involved in immune regulation.</text>
</comment>
<dbReference type="Gene3D" id="1.20.58.480">
    <property type="match status" value="1"/>
</dbReference>
<dbReference type="GO" id="GO:0034354">
    <property type="term" value="P:'de novo' NAD+ biosynthetic process from L-tryptophan"/>
    <property type="evidence" value="ECO:0007669"/>
    <property type="project" value="TreeGrafter"/>
</dbReference>
<dbReference type="GO" id="GO:0019441">
    <property type="term" value="P:L-tryptophan catabolic process to kynurenine"/>
    <property type="evidence" value="ECO:0007669"/>
    <property type="project" value="UniProtKB-UniRule"/>
</dbReference>
<dbReference type="CTD" id="169355"/>
<evidence type="ECO:0000256" key="1">
    <source>
        <dbReference type="ARBA" id="ARBA00007119"/>
    </source>
</evidence>
<evidence type="ECO:0000256" key="4">
    <source>
        <dbReference type="ARBA" id="ARBA00023079"/>
    </source>
</evidence>
<evidence type="ECO:0000256" key="2">
    <source>
        <dbReference type="ARBA" id="ARBA00022723"/>
    </source>
</evidence>
<keyword evidence="5" id="KW-0560">Oxidoreductase</keyword>
<keyword evidence="2 5" id="KW-0479">Metal-binding</keyword>
<dbReference type="PANTHER" id="PTHR28657:SF4">
    <property type="entry name" value="INDOLEAMINE 2,3-DIOXYGENASE 2"/>
    <property type="match status" value="1"/>
</dbReference>
<comment type="similarity">
    <text evidence="1 5">Belongs to the indoleamine 2,3-dioxygenase family.</text>
</comment>
<dbReference type="InterPro" id="IPR000898">
    <property type="entry name" value="Indolamine_dOase"/>
</dbReference>
<comment type="catalytic activity">
    <reaction evidence="5">
        <text>L-tryptophan + O2 = N-formyl-L-kynurenine</text>
        <dbReference type="Rhea" id="RHEA:24536"/>
        <dbReference type="ChEBI" id="CHEBI:15379"/>
        <dbReference type="ChEBI" id="CHEBI:57912"/>
        <dbReference type="ChEBI" id="CHEBI:58629"/>
    </reaction>
</comment>
<dbReference type="GO" id="GO:0046872">
    <property type="term" value="F:metal ion binding"/>
    <property type="evidence" value="ECO:0007669"/>
    <property type="project" value="UniProtKB-UniRule"/>
</dbReference>
<name>A0A383ZTT5_BALAC</name>
<proteinExistence type="inferred from homology"/>
<keyword evidence="5" id="KW-0223">Dioxygenase</keyword>
<feature type="compositionally biased region" description="Basic and acidic residues" evidence="6">
    <location>
        <begin position="262"/>
        <end position="271"/>
    </location>
</feature>
<keyword evidence="5" id="KW-0391">Immunity</keyword>
<dbReference type="EC" id="1.13.11.-" evidence="5"/>
<dbReference type="Pfam" id="PF01231">
    <property type="entry name" value="IDO"/>
    <property type="match status" value="1"/>
</dbReference>
<dbReference type="GO" id="GO:0033754">
    <property type="term" value="F:indoleamine 2,3-dioxygenase activity"/>
    <property type="evidence" value="ECO:0007669"/>
    <property type="project" value="TreeGrafter"/>
</dbReference>
<dbReference type="GO" id="GO:0020037">
    <property type="term" value="F:heme binding"/>
    <property type="evidence" value="ECO:0007669"/>
    <property type="project" value="UniProtKB-UniRule"/>
</dbReference>
<evidence type="ECO:0000313" key="7">
    <source>
        <dbReference type="Proteomes" id="UP001652580"/>
    </source>
</evidence>
<protein>
    <recommendedName>
        <fullName evidence="5">Indoleamine 2,3-dioxygenase 2</fullName>
        <shortName evidence="5">IDO-2</shortName>
        <ecNumber evidence="5">1.13.11.-</ecNumber>
    </recommendedName>
</protein>